<evidence type="ECO:0000259" key="5">
    <source>
        <dbReference type="PROSITE" id="PS50893"/>
    </source>
</evidence>
<comment type="similarity">
    <text evidence="1">Belongs to the ABC transporter superfamily.</text>
</comment>
<keyword evidence="2" id="KW-0813">Transport</keyword>
<keyword evidence="4 6" id="KW-0067">ATP-binding</keyword>
<name>A0ABY8C6H8_9FIRM</name>
<organism evidence="6 7">
    <name type="scientific">Amygdalobacter indicium</name>
    <dbReference type="NCBI Taxonomy" id="3029272"/>
    <lineage>
        <taxon>Bacteria</taxon>
        <taxon>Bacillati</taxon>
        <taxon>Bacillota</taxon>
        <taxon>Clostridia</taxon>
        <taxon>Eubacteriales</taxon>
        <taxon>Oscillospiraceae</taxon>
        <taxon>Amygdalobacter</taxon>
    </lineage>
</organism>
<evidence type="ECO:0000256" key="2">
    <source>
        <dbReference type="ARBA" id="ARBA00022448"/>
    </source>
</evidence>
<keyword evidence="7" id="KW-1185">Reference proteome</keyword>
<evidence type="ECO:0000256" key="3">
    <source>
        <dbReference type="ARBA" id="ARBA00022741"/>
    </source>
</evidence>
<dbReference type="PROSITE" id="PS50893">
    <property type="entry name" value="ABC_TRANSPORTER_2"/>
    <property type="match status" value="1"/>
</dbReference>
<dbReference type="PANTHER" id="PTHR42734">
    <property type="entry name" value="METAL TRANSPORT SYSTEM ATP-BINDING PROTEIN TM_0124-RELATED"/>
    <property type="match status" value="1"/>
</dbReference>
<sequence>MCQTIEKPTLLIRNLSFAYHNKIVLQNVNLDLYPQNNYLVVGQNGSGKSTLLQLICGLLKPQQGTIEFGQRKINIAYLPQNANAAPDFPITCKEYIESGYYYNLPFWQSLSPREQKQCSDWLDKANLSRYSNCLLSDLSSGQRQKLQLARCLLRRPEILLLDESTVNLDKLGQNDFFRFLRAAQKEAKFIGIFVTHAWENWAKQAPTVLKIEQTACVRYTFSEFSEQQMQEGEF</sequence>
<dbReference type="InterPro" id="IPR003593">
    <property type="entry name" value="AAA+_ATPase"/>
</dbReference>
<dbReference type="InterPro" id="IPR050153">
    <property type="entry name" value="Metal_Ion_Import_ABC"/>
</dbReference>
<dbReference type="Proteomes" id="UP001220478">
    <property type="component" value="Chromosome"/>
</dbReference>
<evidence type="ECO:0000256" key="4">
    <source>
        <dbReference type="ARBA" id="ARBA00022840"/>
    </source>
</evidence>
<evidence type="ECO:0000313" key="7">
    <source>
        <dbReference type="Proteomes" id="UP001220478"/>
    </source>
</evidence>
<accession>A0ABY8C6H8</accession>
<dbReference type="PANTHER" id="PTHR42734:SF17">
    <property type="entry name" value="METAL TRANSPORT SYSTEM ATP-BINDING PROTEIN TM_0124-RELATED"/>
    <property type="match status" value="1"/>
</dbReference>
<proteinExistence type="inferred from homology"/>
<dbReference type="RefSeq" id="WP_315570347.1">
    <property type="nucleotide sequence ID" value="NZ_CP118866.1"/>
</dbReference>
<dbReference type="SUPFAM" id="SSF52540">
    <property type="entry name" value="P-loop containing nucleoside triphosphate hydrolases"/>
    <property type="match status" value="1"/>
</dbReference>
<evidence type="ECO:0000313" key="6">
    <source>
        <dbReference type="EMBL" id="WEG35057.1"/>
    </source>
</evidence>
<dbReference type="PROSITE" id="PS00211">
    <property type="entry name" value="ABC_TRANSPORTER_1"/>
    <property type="match status" value="1"/>
</dbReference>
<gene>
    <name evidence="6" type="ORF">PYS61_03700</name>
</gene>
<dbReference type="InterPro" id="IPR017871">
    <property type="entry name" value="ABC_transporter-like_CS"/>
</dbReference>
<keyword evidence="3" id="KW-0547">Nucleotide-binding</keyword>
<dbReference type="GO" id="GO:0005524">
    <property type="term" value="F:ATP binding"/>
    <property type="evidence" value="ECO:0007669"/>
    <property type="project" value="UniProtKB-KW"/>
</dbReference>
<protein>
    <submittedName>
        <fullName evidence="6">ATP-binding cassette domain-containing protein</fullName>
    </submittedName>
</protein>
<dbReference type="InterPro" id="IPR027417">
    <property type="entry name" value="P-loop_NTPase"/>
</dbReference>
<reference evidence="6 7" key="1">
    <citation type="submission" date="2023-02" db="EMBL/GenBank/DDBJ databases">
        <title>Novel Oscillospiraceae bacterial genomes.</title>
        <authorList>
            <person name="Srinivasan S."/>
            <person name="Austin M.N."/>
            <person name="Fiedler T.L."/>
            <person name="Strenk S.M."/>
            <person name="Agnew K.J."/>
            <person name="Nagana Gowda G.A."/>
            <person name="Raftery D."/>
            <person name="Beamer M.A."/>
            <person name="Achilles S.L."/>
            <person name="Wiesenfeld H.C."/>
            <person name="Fredricks D.N."/>
            <person name="Hillier S.L."/>
        </authorList>
    </citation>
    <scope>NUCLEOTIDE SEQUENCE [LARGE SCALE GENOMIC DNA]</scope>
    <source>
        <strain evidence="6 7">CHIC02 1186E3-8</strain>
    </source>
</reference>
<dbReference type="InterPro" id="IPR003439">
    <property type="entry name" value="ABC_transporter-like_ATP-bd"/>
</dbReference>
<feature type="domain" description="ABC transporter" evidence="5">
    <location>
        <begin position="10"/>
        <end position="234"/>
    </location>
</feature>
<dbReference type="Pfam" id="PF00005">
    <property type="entry name" value="ABC_tran"/>
    <property type="match status" value="1"/>
</dbReference>
<dbReference type="SMART" id="SM00382">
    <property type="entry name" value="AAA"/>
    <property type="match status" value="1"/>
</dbReference>
<dbReference type="Gene3D" id="3.40.50.300">
    <property type="entry name" value="P-loop containing nucleotide triphosphate hydrolases"/>
    <property type="match status" value="1"/>
</dbReference>
<evidence type="ECO:0000256" key="1">
    <source>
        <dbReference type="ARBA" id="ARBA00005417"/>
    </source>
</evidence>
<dbReference type="EMBL" id="CP118868">
    <property type="protein sequence ID" value="WEG35057.1"/>
    <property type="molecule type" value="Genomic_DNA"/>
</dbReference>